<keyword evidence="2" id="KW-1185">Reference proteome</keyword>
<evidence type="ECO:0000313" key="1">
    <source>
        <dbReference type="EMBL" id="KAJ7323263.1"/>
    </source>
</evidence>
<dbReference type="Proteomes" id="UP001218218">
    <property type="component" value="Unassembled WGS sequence"/>
</dbReference>
<protein>
    <submittedName>
        <fullName evidence="1">Uncharacterized protein</fullName>
    </submittedName>
</protein>
<gene>
    <name evidence="1" type="ORF">DFH08DRAFT_670300</name>
</gene>
<comment type="caution">
    <text evidence="1">The sequence shown here is derived from an EMBL/GenBank/DDBJ whole genome shotgun (WGS) entry which is preliminary data.</text>
</comment>
<proteinExistence type="predicted"/>
<dbReference type="EMBL" id="JARIHO010000047">
    <property type="protein sequence ID" value="KAJ7323263.1"/>
    <property type="molecule type" value="Genomic_DNA"/>
</dbReference>
<dbReference type="AlphaFoldDB" id="A0AAD6ZIT4"/>
<name>A0AAD6ZIT4_9AGAR</name>
<sequence>VQLSYTDTAPRDYKSLNAIVVPLSEYFAILCMYTQPTGQSHWVARQFWRYNVHLSKIAAEYEFAAVVEYHMEFFQRCRGEMQRHGDYSGWGRPDVELMSTLLYDRRK</sequence>
<feature type="non-terminal residue" evidence="1">
    <location>
        <position position="107"/>
    </location>
</feature>
<feature type="non-terminal residue" evidence="1">
    <location>
        <position position="1"/>
    </location>
</feature>
<organism evidence="1 2">
    <name type="scientific">Mycena albidolilacea</name>
    <dbReference type="NCBI Taxonomy" id="1033008"/>
    <lineage>
        <taxon>Eukaryota</taxon>
        <taxon>Fungi</taxon>
        <taxon>Dikarya</taxon>
        <taxon>Basidiomycota</taxon>
        <taxon>Agaricomycotina</taxon>
        <taxon>Agaricomycetes</taxon>
        <taxon>Agaricomycetidae</taxon>
        <taxon>Agaricales</taxon>
        <taxon>Marasmiineae</taxon>
        <taxon>Mycenaceae</taxon>
        <taxon>Mycena</taxon>
    </lineage>
</organism>
<accession>A0AAD6ZIT4</accession>
<evidence type="ECO:0000313" key="2">
    <source>
        <dbReference type="Proteomes" id="UP001218218"/>
    </source>
</evidence>
<reference evidence="1" key="1">
    <citation type="submission" date="2023-03" db="EMBL/GenBank/DDBJ databases">
        <title>Massive genome expansion in bonnet fungi (Mycena s.s.) driven by repeated elements and novel gene families across ecological guilds.</title>
        <authorList>
            <consortium name="Lawrence Berkeley National Laboratory"/>
            <person name="Harder C.B."/>
            <person name="Miyauchi S."/>
            <person name="Viragh M."/>
            <person name="Kuo A."/>
            <person name="Thoen E."/>
            <person name="Andreopoulos B."/>
            <person name="Lu D."/>
            <person name="Skrede I."/>
            <person name="Drula E."/>
            <person name="Henrissat B."/>
            <person name="Morin E."/>
            <person name="Kohler A."/>
            <person name="Barry K."/>
            <person name="LaButti K."/>
            <person name="Morin E."/>
            <person name="Salamov A."/>
            <person name="Lipzen A."/>
            <person name="Mereny Z."/>
            <person name="Hegedus B."/>
            <person name="Baldrian P."/>
            <person name="Stursova M."/>
            <person name="Weitz H."/>
            <person name="Taylor A."/>
            <person name="Grigoriev I.V."/>
            <person name="Nagy L.G."/>
            <person name="Martin F."/>
            <person name="Kauserud H."/>
        </authorList>
    </citation>
    <scope>NUCLEOTIDE SEQUENCE</scope>
    <source>
        <strain evidence="1">CBHHK002</strain>
    </source>
</reference>